<dbReference type="GO" id="GO:0046701">
    <property type="term" value="P:insecticide catabolic process"/>
    <property type="evidence" value="ECO:0007669"/>
    <property type="project" value="TreeGrafter"/>
</dbReference>
<dbReference type="GO" id="GO:0020037">
    <property type="term" value="F:heme binding"/>
    <property type="evidence" value="ECO:0007669"/>
    <property type="project" value="InterPro"/>
</dbReference>
<dbReference type="VEuPathDB" id="VectorBase:MDOA003753"/>
<evidence type="ECO:0000256" key="13">
    <source>
        <dbReference type="PIRSR" id="PIRSR602401-1"/>
    </source>
</evidence>
<evidence type="ECO:0000256" key="1">
    <source>
        <dbReference type="ARBA" id="ARBA00001971"/>
    </source>
</evidence>
<comment type="subcellular location">
    <subcellularLocation>
        <location evidence="3">Endoplasmic reticulum membrane</location>
        <topology evidence="3">Peripheral membrane protein</topology>
    </subcellularLocation>
    <subcellularLocation>
        <location evidence="2">Microsome membrane</location>
        <topology evidence="2">Peripheral membrane protein</topology>
    </subcellularLocation>
</comment>
<dbReference type="PANTHER" id="PTHR24292:SF45">
    <property type="entry name" value="CYTOCHROME P450 6G1-RELATED"/>
    <property type="match status" value="1"/>
</dbReference>
<evidence type="ECO:0000256" key="8">
    <source>
        <dbReference type="ARBA" id="ARBA00022848"/>
    </source>
</evidence>
<dbReference type="AlphaFoldDB" id="A0A1I8MDG0"/>
<keyword evidence="9 14" id="KW-0560">Oxidoreductase</keyword>
<comment type="similarity">
    <text evidence="4 14">Belongs to the cytochrome P450 family.</text>
</comment>
<dbReference type="PROSITE" id="PS00086">
    <property type="entry name" value="CYTOCHROME_P450"/>
    <property type="match status" value="1"/>
</dbReference>
<evidence type="ECO:0000256" key="12">
    <source>
        <dbReference type="ARBA" id="ARBA00023136"/>
    </source>
</evidence>
<evidence type="ECO:0000256" key="7">
    <source>
        <dbReference type="ARBA" id="ARBA00022824"/>
    </source>
</evidence>
<accession>A0A1I8MDG0</accession>
<evidence type="ECO:0000256" key="9">
    <source>
        <dbReference type="ARBA" id="ARBA00023002"/>
    </source>
</evidence>
<sequence length="285" mass="33182">MFLLPKLSKLIRATMFRKKYDTFLRSCLKHVMDERIKSGQERNDLIDTLIRLVKEARESIEIRDKDLYIDAILAQGAVFIVAGYETSLSAIAFTLYQLAKYPDLQRRLRSEIEKVLIAGKGDVSYDALKSMEYLEMVMRESLRLYPAVAFLERKHNARDQEFSLKPYHNFKIPNGMPIFISNYAIHRDPLYWPNPEAFDPERFSPQNKEGISPYAYLPFGLGPRSCMGGRLGLLISKVGVLYFLKNYEIRHCSQTVEKMSFNPNMLTLECKDDINLEFIKDPLWK</sequence>
<evidence type="ECO:0000256" key="3">
    <source>
        <dbReference type="ARBA" id="ARBA00004406"/>
    </source>
</evidence>
<reference evidence="15" key="1">
    <citation type="submission" date="2020-05" db="UniProtKB">
        <authorList>
            <consortium name="EnsemblMetazoa"/>
        </authorList>
    </citation>
    <scope>IDENTIFICATION</scope>
    <source>
        <strain evidence="15">Aabys</strain>
    </source>
</reference>
<dbReference type="InterPro" id="IPR002401">
    <property type="entry name" value="Cyt_P450_E_grp-I"/>
</dbReference>
<keyword evidence="6 13" id="KW-0479">Metal-binding</keyword>
<dbReference type="GO" id="GO:0046680">
    <property type="term" value="P:response to DDT"/>
    <property type="evidence" value="ECO:0007669"/>
    <property type="project" value="TreeGrafter"/>
</dbReference>
<evidence type="ECO:0000256" key="4">
    <source>
        <dbReference type="ARBA" id="ARBA00010617"/>
    </source>
</evidence>
<protein>
    <submittedName>
        <fullName evidence="15">Uncharacterized protein</fullName>
    </submittedName>
</protein>
<keyword evidence="10 13" id="KW-0408">Iron</keyword>
<evidence type="ECO:0000256" key="6">
    <source>
        <dbReference type="ARBA" id="ARBA00022723"/>
    </source>
</evidence>
<evidence type="ECO:0000313" key="15">
    <source>
        <dbReference type="EnsemblMetazoa" id="MDOA003753-PA"/>
    </source>
</evidence>
<dbReference type="GO" id="GO:0005506">
    <property type="term" value="F:iron ion binding"/>
    <property type="evidence" value="ECO:0007669"/>
    <property type="project" value="InterPro"/>
</dbReference>
<keyword evidence="12" id="KW-0472">Membrane</keyword>
<dbReference type="InterPro" id="IPR017972">
    <property type="entry name" value="Cyt_P450_CS"/>
</dbReference>
<dbReference type="eggNOG" id="KOG0158">
    <property type="taxonomic scope" value="Eukaryota"/>
</dbReference>
<comment type="cofactor">
    <cofactor evidence="1 13">
        <name>heme</name>
        <dbReference type="ChEBI" id="CHEBI:30413"/>
    </cofactor>
</comment>
<keyword evidence="5 13" id="KW-0349">Heme</keyword>
<evidence type="ECO:0000256" key="5">
    <source>
        <dbReference type="ARBA" id="ARBA00022617"/>
    </source>
</evidence>
<keyword evidence="11 14" id="KW-0503">Monooxygenase</keyword>
<dbReference type="SUPFAM" id="SSF48264">
    <property type="entry name" value="Cytochrome P450"/>
    <property type="match status" value="1"/>
</dbReference>
<dbReference type="PRINTS" id="PR00463">
    <property type="entry name" value="EP450I"/>
</dbReference>
<keyword evidence="8" id="KW-0492">Microsome</keyword>
<organism evidence="15">
    <name type="scientific">Musca domestica</name>
    <name type="common">House fly</name>
    <dbReference type="NCBI Taxonomy" id="7370"/>
    <lineage>
        <taxon>Eukaryota</taxon>
        <taxon>Metazoa</taxon>
        <taxon>Ecdysozoa</taxon>
        <taxon>Arthropoda</taxon>
        <taxon>Hexapoda</taxon>
        <taxon>Insecta</taxon>
        <taxon>Pterygota</taxon>
        <taxon>Neoptera</taxon>
        <taxon>Endopterygota</taxon>
        <taxon>Diptera</taxon>
        <taxon>Brachycera</taxon>
        <taxon>Muscomorpha</taxon>
        <taxon>Muscoidea</taxon>
        <taxon>Muscidae</taxon>
        <taxon>Musca</taxon>
    </lineage>
</organism>
<dbReference type="VEuPathDB" id="VectorBase:MDOMA2_008817"/>
<dbReference type="EnsemblMetazoa" id="MDOA003753-RA">
    <property type="protein sequence ID" value="MDOA003753-PA"/>
    <property type="gene ID" value="MDOA003753"/>
</dbReference>
<dbReference type="Pfam" id="PF00067">
    <property type="entry name" value="p450"/>
    <property type="match status" value="1"/>
</dbReference>
<evidence type="ECO:0000256" key="2">
    <source>
        <dbReference type="ARBA" id="ARBA00004174"/>
    </source>
</evidence>
<dbReference type="PRINTS" id="PR00385">
    <property type="entry name" value="P450"/>
</dbReference>
<dbReference type="GO" id="GO:0016705">
    <property type="term" value="F:oxidoreductase activity, acting on paired donors, with incorporation or reduction of molecular oxygen"/>
    <property type="evidence" value="ECO:0007669"/>
    <property type="project" value="InterPro"/>
</dbReference>
<dbReference type="InterPro" id="IPR001128">
    <property type="entry name" value="Cyt_P450"/>
</dbReference>
<proteinExistence type="inferred from homology"/>
<dbReference type="InterPro" id="IPR036396">
    <property type="entry name" value="Cyt_P450_sf"/>
</dbReference>
<evidence type="ECO:0000256" key="14">
    <source>
        <dbReference type="RuleBase" id="RU000461"/>
    </source>
</evidence>
<name>A0A1I8MDG0_MUSDO</name>
<dbReference type="InterPro" id="IPR050476">
    <property type="entry name" value="Insect_CytP450_Detox"/>
</dbReference>
<evidence type="ECO:0000256" key="11">
    <source>
        <dbReference type="ARBA" id="ARBA00023033"/>
    </source>
</evidence>
<keyword evidence="7" id="KW-0256">Endoplasmic reticulum</keyword>
<dbReference type="GO" id="GO:0004497">
    <property type="term" value="F:monooxygenase activity"/>
    <property type="evidence" value="ECO:0007669"/>
    <property type="project" value="UniProtKB-KW"/>
</dbReference>
<evidence type="ECO:0000256" key="10">
    <source>
        <dbReference type="ARBA" id="ARBA00023004"/>
    </source>
</evidence>
<dbReference type="GO" id="GO:0005789">
    <property type="term" value="C:endoplasmic reticulum membrane"/>
    <property type="evidence" value="ECO:0007669"/>
    <property type="project" value="UniProtKB-SubCell"/>
</dbReference>
<feature type="binding site" description="axial binding residue" evidence="13">
    <location>
        <position position="226"/>
    </location>
    <ligand>
        <name>heme</name>
        <dbReference type="ChEBI" id="CHEBI:30413"/>
    </ligand>
    <ligandPart>
        <name>Fe</name>
        <dbReference type="ChEBI" id="CHEBI:18248"/>
    </ligandPart>
</feature>
<dbReference type="PANTHER" id="PTHR24292">
    <property type="entry name" value="CYTOCHROME P450"/>
    <property type="match status" value="1"/>
</dbReference>
<dbReference type="Gene3D" id="1.10.630.10">
    <property type="entry name" value="Cytochrome P450"/>
    <property type="match status" value="1"/>
</dbReference>